<comment type="caution">
    <text evidence="1">The sequence shown here is derived from an EMBL/GenBank/DDBJ whole genome shotgun (WGS) entry which is preliminary data.</text>
</comment>
<proteinExistence type="predicted"/>
<dbReference type="AlphaFoldDB" id="A0AAD4VEY9"/>
<name>A0AAD4VEY9_PRUDU</name>
<keyword evidence="2" id="KW-1185">Reference proteome</keyword>
<reference evidence="1 2" key="1">
    <citation type="journal article" date="2022" name="G3 (Bethesda)">
        <title>Whole-genome sequence and methylome profiling of the almond [Prunus dulcis (Mill.) D.A. Webb] cultivar 'Nonpareil'.</title>
        <authorList>
            <person name="D'Amico-Willman K.M."/>
            <person name="Ouma W.Z."/>
            <person name="Meulia T."/>
            <person name="Sideli G.M."/>
            <person name="Gradziel T.M."/>
            <person name="Fresnedo-Ramirez J."/>
        </authorList>
    </citation>
    <scope>NUCLEOTIDE SEQUENCE [LARGE SCALE GENOMIC DNA]</scope>
    <source>
        <strain evidence="1">Clone GOH B32 T37-40</strain>
    </source>
</reference>
<accession>A0AAD4VEY9</accession>
<evidence type="ECO:0000313" key="2">
    <source>
        <dbReference type="Proteomes" id="UP001054821"/>
    </source>
</evidence>
<sequence>MIYNCELIITQPSRSREVDRGVIDDSSHIPDHQISAQIPETQTDHSTDGRILQTTSADQTANVSGVLPAIPVTLSDEPASQIPQPSSDVSTPILTDQPHEVGEPIMPDLSYVRACIARALVESGSEQPRSTDQDDLIQSLMDHAPGDIFVYLDQWDASTITAEASTRHATSSTVAGVFPNPTAEALLRSYRKTEIAYPWPIRMRETRSKPLLRH</sequence>
<protein>
    <submittedName>
        <fullName evidence="1">Uncharacterized protein</fullName>
    </submittedName>
</protein>
<gene>
    <name evidence="1" type="ORF">L3X38_032937</name>
</gene>
<dbReference type="Proteomes" id="UP001054821">
    <property type="component" value="Chromosome 6"/>
</dbReference>
<organism evidence="1 2">
    <name type="scientific">Prunus dulcis</name>
    <name type="common">Almond</name>
    <name type="synonym">Amygdalus dulcis</name>
    <dbReference type="NCBI Taxonomy" id="3755"/>
    <lineage>
        <taxon>Eukaryota</taxon>
        <taxon>Viridiplantae</taxon>
        <taxon>Streptophyta</taxon>
        <taxon>Embryophyta</taxon>
        <taxon>Tracheophyta</taxon>
        <taxon>Spermatophyta</taxon>
        <taxon>Magnoliopsida</taxon>
        <taxon>eudicotyledons</taxon>
        <taxon>Gunneridae</taxon>
        <taxon>Pentapetalae</taxon>
        <taxon>rosids</taxon>
        <taxon>fabids</taxon>
        <taxon>Rosales</taxon>
        <taxon>Rosaceae</taxon>
        <taxon>Amygdaloideae</taxon>
        <taxon>Amygdaleae</taxon>
        <taxon>Prunus</taxon>
    </lineage>
</organism>
<evidence type="ECO:0000313" key="1">
    <source>
        <dbReference type="EMBL" id="KAI5323864.1"/>
    </source>
</evidence>
<dbReference type="EMBL" id="JAJFAZ020000006">
    <property type="protein sequence ID" value="KAI5323864.1"/>
    <property type="molecule type" value="Genomic_DNA"/>
</dbReference>